<keyword evidence="4" id="KW-0812">Transmembrane</keyword>
<proteinExistence type="predicted"/>
<dbReference type="SMART" id="SM00421">
    <property type="entry name" value="HTH_LUXR"/>
    <property type="match status" value="1"/>
</dbReference>
<dbReference type="InterPro" id="IPR000792">
    <property type="entry name" value="Tscrpt_reg_LuxR_C"/>
</dbReference>
<evidence type="ECO:0000313" key="7">
    <source>
        <dbReference type="Proteomes" id="UP000245073"/>
    </source>
</evidence>
<dbReference type="AlphaFoldDB" id="A0A2T9KCC7"/>
<evidence type="ECO:0000256" key="3">
    <source>
        <dbReference type="ARBA" id="ARBA00023163"/>
    </source>
</evidence>
<dbReference type="InterPro" id="IPR036388">
    <property type="entry name" value="WH-like_DNA-bd_sf"/>
</dbReference>
<keyword evidence="4" id="KW-0472">Membrane</keyword>
<evidence type="ECO:0000259" key="5">
    <source>
        <dbReference type="PROSITE" id="PS50043"/>
    </source>
</evidence>
<keyword evidence="7" id="KW-1185">Reference proteome</keyword>
<keyword evidence="3" id="KW-0804">Transcription</keyword>
<keyword evidence="1" id="KW-0805">Transcription regulation</keyword>
<keyword evidence="2" id="KW-0238">DNA-binding</keyword>
<evidence type="ECO:0000313" key="6">
    <source>
        <dbReference type="EMBL" id="PVM93622.1"/>
    </source>
</evidence>
<dbReference type="PANTHER" id="PTHR44688:SF16">
    <property type="entry name" value="DNA-BINDING TRANSCRIPTIONAL ACTIVATOR DEVR_DOSR"/>
    <property type="match status" value="1"/>
</dbReference>
<gene>
    <name evidence="6" type="ORF">DDF67_02725</name>
</gene>
<protein>
    <recommendedName>
        <fullName evidence="5">HTH luxR-type domain-containing protein</fullName>
    </recommendedName>
</protein>
<evidence type="ECO:0000256" key="1">
    <source>
        <dbReference type="ARBA" id="ARBA00023015"/>
    </source>
</evidence>
<evidence type="ECO:0000256" key="4">
    <source>
        <dbReference type="SAM" id="Phobius"/>
    </source>
</evidence>
<keyword evidence="4" id="KW-1133">Transmembrane helix</keyword>
<dbReference type="Pfam" id="PF00196">
    <property type="entry name" value="GerE"/>
    <property type="match status" value="1"/>
</dbReference>
<dbReference type="PROSITE" id="PS50043">
    <property type="entry name" value="HTH_LUXR_2"/>
    <property type="match status" value="1"/>
</dbReference>
<dbReference type="Gene3D" id="1.10.10.10">
    <property type="entry name" value="Winged helix-like DNA-binding domain superfamily/Winged helix DNA-binding domain"/>
    <property type="match status" value="1"/>
</dbReference>
<dbReference type="Proteomes" id="UP000245073">
    <property type="component" value="Unassembled WGS sequence"/>
</dbReference>
<reference evidence="6 7" key="1">
    <citation type="submission" date="2018-04" db="EMBL/GenBank/DDBJ databases">
        <title>The genome sequence of Caulobacter sp. 744.</title>
        <authorList>
            <person name="Gao J."/>
            <person name="Sun J."/>
        </authorList>
    </citation>
    <scope>NUCLEOTIDE SEQUENCE [LARGE SCALE GENOMIC DNA]</scope>
    <source>
        <strain evidence="6 7">774</strain>
    </source>
</reference>
<dbReference type="GO" id="GO:0006355">
    <property type="term" value="P:regulation of DNA-templated transcription"/>
    <property type="evidence" value="ECO:0007669"/>
    <property type="project" value="InterPro"/>
</dbReference>
<comment type="caution">
    <text evidence="6">The sequence shown here is derived from an EMBL/GenBank/DDBJ whole genome shotgun (WGS) entry which is preliminary data.</text>
</comment>
<dbReference type="SUPFAM" id="SSF46894">
    <property type="entry name" value="C-terminal effector domain of the bipartite response regulators"/>
    <property type="match status" value="1"/>
</dbReference>
<dbReference type="PANTHER" id="PTHR44688">
    <property type="entry name" value="DNA-BINDING TRANSCRIPTIONAL ACTIVATOR DEVR_DOSR"/>
    <property type="match status" value="1"/>
</dbReference>
<evidence type="ECO:0000256" key="2">
    <source>
        <dbReference type="ARBA" id="ARBA00023125"/>
    </source>
</evidence>
<dbReference type="CDD" id="cd06170">
    <property type="entry name" value="LuxR_C_like"/>
    <property type="match status" value="1"/>
</dbReference>
<name>A0A2T9KCC7_9CAUL</name>
<dbReference type="EMBL" id="QDKQ01000016">
    <property type="protein sequence ID" value="PVM93622.1"/>
    <property type="molecule type" value="Genomic_DNA"/>
</dbReference>
<feature type="domain" description="HTH luxR-type" evidence="5">
    <location>
        <begin position="25"/>
        <end position="90"/>
    </location>
</feature>
<organism evidence="6 7">
    <name type="scientific">Caulobacter endophyticus</name>
    <dbReference type="NCBI Taxonomy" id="2172652"/>
    <lineage>
        <taxon>Bacteria</taxon>
        <taxon>Pseudomonadati</taxon>
        <taxon>Pseudomonadota</taxon>
        <taxon>Alphaproteobacteria</taxon>
        <taxon>Caulobacterales</taxon>
        <taxon>Caulobacteraceae</taxon>
        <taxon>Caulobacter</taxon>
    </lineage>
</organism>
<dbReference type="InterPro" id="IPR016032">
    <property type="entry name" value="Sig_transdc_resp-reg_C-effctor"/>
</dbReference>
<dbReference type="GO" id="GO:0003677">
    <property type="term" value="F:DNA binding"/>
    <property type="evidence" value="ECO:0007669"/>
    <property type="project" value="UniProtKB-KW"/>
</dbReference>
<feature type="transmembrane region" description="Helical" evidence="4">
    <location>
        <begin position="152"/>
        <end position="177"/>
    </location>
</feature>
<accession>A0A2T9KCC7</accession>
<sequence length="218" mass="23640">MPLIRVQPWANIGPRVALCVWSPVGVPSVERLTDRERQILELAAQHLTSKQIGPLLGIRPASVDTFMQAIIKKLGVAGRKEAVIAYLATLRDQGRTGRDDLDFGSSPVFDQGGAPSGGEVIRDGDEGDPLRRIRLKTWRAIRSRVNSPTRRLVAIAIAAMVLGLVTLGAVAVGYGLIQTFDRMFVDHGQQHHGRSGRQQSANDAKLEWGAGRQAVVLG</sequence>